<evidence type="ECO:0000313" key="5">
    <source>
        <dbReference type="Proteomes" id="UP000603865"/>
    </source>
</evidence>
<keyword evidence="2 4" id="KW-0548">Nucleotidyltransferase</keyword>
<dbReference type="NCBIfam" id="TIGR00125">
    <property type="entry name" value="cyt_tran_rel"/>
    <property type="match status" value="1"/>
</dbReference>
<dbReference type="GO" id="GO:0016779">
    <property type="term" value="F:nucleotidyltransferase activity"/>
    <property type="evidence" value="ECO:0007669"/>
    <property type="project" value="UniProtKB-KW"/>
</dbReference>
<evidence type="ECO:0000259" key="3">
    <source>
        <dbReference type="Pfam" id="PF01467"/>
    </source>
</evidence>
<name>A0A918C4C7_9DEIO</name>
<dbReference type="Gene3D" id="3.40.50.620">
    <property type="entry name" value="HUPs"/>
    <property type="match status" value="1"/>
</dbReference>
<gene>
    <name evidence="4" type="ORF">GCM10008957_18400</name>
</gene>
<keyword evidence="5" id="KW-1185">Reference proteome</keyword>
<dbReference type="PANTHER" id="PTHR21342:SF0">
    <property type="entry name" value="BIFUNCTIONAL NMN ADENYLYLTRANSFERASE_NUDIX HYDROLASE"/>
    <property type="match status" value="1"/>
</dbReference>
<evidence type="ECO:0000313" key="4">
    <source>
        <dbReference type="EMBL" id="GGR05960.1"/>
    </source>
</evidence>
<dbReference type="InterPro" id="IPR004821">
    <property type="entry name" value="Cyt_trans-like"/>
</dbReference>
<keyword evidence="1" id="KW-0808">Transferase</keyword>
<dbReference type="EMBL" id="BMQL01000008">
    <property type="protein sequence ID" value="GGR05960.1"/>
    <property type="molecule type" value="Genomic_DNA"/>
</dbReference>
<proteinExistence type="predicted"/>
<dbReference type="AlphaFoldDB" id="A0A918C4C7"/>
<dbReference type="Pfam" id="PF01467">
    <property type="entry name" value="CTP_transf_like"/>
    <property type="match status" value="1"/>
</dbReference>
<protein>
    <submittedName>
        <fullName evidence="4">Bifunctional nicotinamide mononucleotide adenylyltransferase/ADP-ribose pyrophosphatase</fullName>
    </submittedName>
</protein>
<reference evidence="4" key="2">
    <citation type="submission" date="2020-09" db="EMBL/GenBank/DDBJ databases">
        <authorList>
            <person name="Sun Q."/>
            <person name="Ohkuma M."/>
        </authorList>
    </citation>
    <scope>NUCLEOTIDE SEQUENCE</scope>
    <source>
        <strain evidence="4">JCM 31311</strain>
    </source>
</reference>
<evidence type="ECO:0000256" key="1">
    <source>
        <dbReference type="ARBA" id="ARBA00022679"/>
    </source>
</evidence>
<dbReference type="SUPFAM" id="SSF52374">
    <property type="entry name" value="Nucleotidylyl transferase"/>
    <property type="match status" value="1"/>
</dbReference>
<evidence type="ECO:0000256" key="2">
    <source>
        <dbReference type="ARBA" id="ARBA00022695"/>
    </source>
</evidence>
<organism evidence="4 5">
    <name type="scientific">Deinococcus ruber</name>
    <dbReference type="NCBI Taxonomy" id="1848197"/>
    <lineage>
        <taxon>Bacteria</taxon>
        <taxon>Thermotogati</taxon>
        <taxon>Deinococcota</taxon>
        <taxon>Deinococci</taxon>
        <taxon>Deinococcales</taxon>
        <taxon>Deinococcaceae</taxon>
        <taxon>Deinococcus</taxon>
    </lineage>
</organism>
<feature type="domain" description="Cytidyltransferase-like" evidence="3">
    <location>
        <begin position="11"/>
        <end position="67"/>
    </location>
</feature>
<reference evidence="4" key="1">
    <citation type="journal article" date="2014" name="Int. J. Syst. Evol. Microbiol.">
        <title>Complete genome sequence of Corynebacterium casei LMG S-19264T (=DSM 44701T), isolated from a smear-ripened cheese.</title>
        <authorList>
            <consortium name="US DOE Joint Genome Institute (JGI-PGF)"/>
            <person name="Walter F."/>
            <person name="Albersmeier A."/>
            <person name="Kalinowski J."/>
            <person name="Ruckert C."/>
        </authorList>
    </citation>
    <scope>NUCLEOTIDE SEQUENCE</scope>
    <source>
        <strain evidence="4">JCM 31311</strain>
    </source>
</reference>
<accession>A0A918C4C7</accession>
<dbReference type="InterPro" id="IPR014729">
    <property type="entry name" value="Rossmann-like_a/b/a_fold"/>
</dbReference>
<dbReference type="Proteomes" id="UP000603865">
    <property type="component" value="Unassembled WGS sequence"/>
</dbReference>
<comment type="caution">
    <text evidence="4">The sequence shown here is derived from an EMBL/GenBank/DDBJ whole genome shotgun (WGS) entry which is preliminary data.</text>
</comment>
<dbReference type="PANTHER" id="PTHR21342">
    <property type="entry name" value="PHOSPHOPANTETHEINE ADENYLYLTRANSFERASE"/>
    <property type="match status" value="1"/>
</dbReference>
<dbReference type="RefSeq" id="WP_189089618.1">
    <property type="nucleotide sequence ID" value="NZ_BMQL01000008.1"/>
</dbReference>
<sequence length="324" mass="35753">MCAASPQTAVLIGRFQPPHLAHLALMQQALTLAPELVVVLGSAHHARTPKNPLSDSERARLIREMLHGAGVDPARLRTVEVPDFFYNLPLWVEYVRRAVGTRRAVLCGFEKDASSFYLKLFPEWQFAATSEDGREPGEVGLRLPYPSAAQSFPGLSATTIREAMYRRDWGSVAAAVPATVCATLLDFSKTREFEDLLLDREAVMRLAAGGPIRDEAAVVVANGSVLLQTRMERPGLGLWCLPASEALATAPELHGQQAVRERLLDHPDRLPGVDWTTLARLFLLPQPFFPAAGSAWVPLDALHSQPQRFFADHAQAIWALLEQW</sequence>